<dbReference type="PANTHER" id="PTHR43439:SF2">
    <property type="entry name" value="ENZYME, PUTATIVE (JCVI)-RELATED"/>
    <property type="match status" value="1"/>
</dbReference>
<dbReference type="Proteomes" id="UP000054270">
    <property type="component" value="Unassembled WGS sequence"/>
</dbReference>
<dbReference type="InterPro" id="IPR036291">
    <property type="entry name" value="NAD(P)-bd_dom_sf"/>
</dbReference>
<evidence type="ECO:0000259" key="4">
    <source>
        <dbReference type="Pfam" id="PF07993"/>
    </source>
</evidence>
<proteinExistence type="predicted"/>
<evidence type="ECO:0000313" key="6">
    <source>
        <dbReference type="Proteomes" id="UP000054270"/>
    </source>
</evidence>
<keyword evidence="1" id="KW-0596">Phosphopantetheine</keyword>
<keyword evidence="2" id="KW-0597">Phosphoprotein</keyword>
<keyword evidence="6" id="KW-1185">Reference proteome</keyword>
<dbReference type="Gene3D" id="3.40.50.720">
    <property type="entry name" value="NAD(P)-binding Rossmann-like Domain"/>
    <property type="match status" value="1"/>
</dbReference>
<dbReference type="SUPFAM" id="SSF56801">
    <property type="entry name" value="Acetyl-CoA synthetase-like"/>
    <property type="match status" value="1"/>
</dbReference>
<dbReference type="OMA" id="RSICEAM"/>
<name>A0A0D2PPI6_HYPSF</name>
<dbReference type="InterPro" id="IPR042099">
    <property type="entry name" value="ANL_N_sf"/>
</dbReference>
<evidence type="ECO:0000256" key="1">
    <source>
        <dbReference type="ARBA" id="ARBA00022450"/>
    </source>
</evidence>
<feature type="domain" description="AMP-dependent synthetase/ligase" evidence="3">
    <location>
        <begin position="33"/>
        <end position="369"/>
    </location>
</feature>
<evidence type="ECO:0008006" key="7">
    <source>
        <dbReference type="Google" id="ProtNLM"/>
    </source>
</evidence>
<evidence type="ECO:0000313" key="5">
    <source>
        <dbReference type="EMBL" id="KJA21795.1"/>
    </source>
</evidence>
<dbReference type="PROSITE" id="PS00455">
    <property type="entry name" value="AMP_BINDING"/>
    <property type="match status" value="1"/>
</dbReference>
<dbReference type="InterPro" id="IPR000873">
    <property type="entry name" value="AMP-dep_synth/lig_dom"/>
</dbReference>
<dbReference type="EMBL" id="KN817555">
    <property type="protein sequence ID" value="KJA21795.1"/>
    <property type="molecule type" value="Genomic_DNA"/>
</dbReference>
<dbReference type="PANTHER" id="PTHR43439">
    <property type="entry name" value="PHENYLACETATE-COENZYME A LIGASE"/>
    <property type="match status" value="1"/>
</dbReference>
<evidence type="ECO:0000259" key="3">
    <source>
        <dbReference type="Pfam" id="PF00501"/>
    </source>
</evidence>
<protein>
    <recommendedName>
        <fullName evidence="7">Polyketide synthase phosphopantetheine-binding domain-containing protein</fullName>
    </recommendedName>
</protein>
<evidence type="ECO:0000256" key="2">
    <source>
        <dbReference type="ARBA" id="ARBA00022553"/>
    </source>
</evidence>
<dbReference type="InterPro" id="IPR020845">
    <property type="entry name" value="AMP-binding_CS"/>
</dbReference>
<dbReference type="InterPro" id="IPR051414">
    <property type="entry name" value="Adenylate-forming_Reductase"/>
</dbReference>
<dbReference type="STRING" id="945553.A0A0D2PPI6"/>
<organism evidence="5 6">
    <name type="scientific">Hypholoma sublateritium (strain FD-334 SS-4)</name>
    <dbReference type="NCBI Taxonomy" id="945553"/>
    <lineage>
        <taxon>Eukaryota</taxon>
        <taxon>Fungi</taxon>
        <taxon>Dikarya</taxon>
        <taxon>Basidiomycota</taxon>
        <taxon>Agaricomycotina</taxon>
        <taxon>Agaricomycetes</taxon>
        <taxon>Agaricomycetidae</taxon>
        <taxon>Agaricales</taxon>
        <taxon>Agaricineae</taxon>
        <taxon>Strophariaceae</taxon>
        <taxon>Hypholoma</taxon>
    </lineage>
</organism>
<dbReference type="Pfam" id="PF00501">
    <property type="entry name" value="AMP-binding"/>
    <property type="match status" value="1"/>
</dbReference>
<accession>A0A0D2PPI6</accession>
<dbReference type="Pfam" id="PF23562">
    <property type="entry name" value="AMP-binding_C_3"/>
    <property type="match status" value="1"/>
</dbReference>
<dbReference type="SUPFAM" id="SSF51735">
    <property type="entry name" value="NAD(P)-binding Rossmann-fold domains"/>
    <property type="match status" value="1"/>
</dbReference>
<dbReference type="InterPro" id="IPR013120">
    <property type="entry name" value="FAR_NAD-bd"/>
</dbReference>
<dbReference type="Gene3D" id="3.40.50.12780">
    <property type="entry name" value="N-terminal domain of ligase-like"/>
    <property type="match status" value="1"/>
</dbReference>
<dbReference type="AlphaFoldDB" id="A0A0D2PPI6"/>
<reference evidence="6" key="1">
    <citation type="submission" date="2014-04" db="EMBL/GenBank/DDBJ databases">
        <title>Evolutionary Origins and Diversification of the Mycorrhizal Mutualists.</title>
        <authorList>
            <consortium name="DOE Joint Genome Institute"/>
            <consortium name="Mycorrhizal Genomics Consortium"/>
            <person name="Kohler A."/>
            <person name="Kuo A."/>
            <person name="Nagy L.G."/>
            <person name="Floudas D."/>
            <person name="Copeland A."/>
            <person name="Barry K.W."/>
            <person name="Cichocki N."/>
            <person name="Veneault-Fourrey C."/>
            <person name="LaButti K."/>
            <person name="Lindquist E.A."/>
            <person name="Lipzen A."/>
            <person name="Lundell T."/>
            <person name="Morin E."/>
            <person name="Murat C."/>
            <person name="Riley R."/>
            <person name="Ohm R."/>
            <person name="Sun H."/>
            <person name="Tunlid A."/>
            <person name="Henrissat B."/>
            <person name="Grigoriev I.V."/>
            <person name="Hibbett D.S."/>
            <person name="Martin F."/>
        </authorList>
    </citation>
    <scope>NUCLEOTIDE SEQUENCE [LARGE SCALE GENOMIC DNA]</scope>
    <source>
        <strain evidence="6">FD-334 SS-4</strain>
    </source>
</reference>
<sequence length="1089" mass="119066">MEITPSILVYPPLDYSVTVAEAVDFHIKHNPSAPIYTFAEDGKSGPGITDISFLEFGRATHRVAHYIRPAGTGRDRETIAFVALTDSLLYQAVTLGITRAGLIPFPMSPRNTATAIIKLMKDTSCHRLLTTQHTLRLLIEDIRSQLFSSDPNYALQIDEVPPLSTIFPKLGSEKSEDNFRAYPTGPRPLLDDVMLYLHSSGSTGLPKTVPQTFKAMVDWASFPSVTDRTNYHMPLRISGHGLPPFHTLGIVTQVHSPLFTLNPVGLFPPTATAPHLLPMIPTPHNVLDHTTRSGCNGLVTIPSFLQTWAQDQQTVALLASLEFVGFSGGSVPSKLGNFMIESGVHIALVYGATEFGAPTYVSREAGDEKDWEYMAFSDRCKIRWDPQGDGTFEAQFLNTETHQVSIENIPDVKGYASSDLFIRHPTKPYFWKIVGRKDDVIIHTSGEKTVPGPIEDIIMSSSQIMGATVFGRERDQAGVLIELKPPFQIDVEDESAVIEIRNVIWPIVEEANKVSPAFSRIYKEMILIAAKDKPLPRAGKGTVMKKAALVQYQNEIDEIYAKVEATANVESVVPPTSWNVDDVSDWLSSQISEIFLEAPVSLTGDLFEQGLDSLSTTILRRRIVAAMQSNDIQKANQLVSNATVYEHPSIEILAKFISGIVKDPDGFVLASSKTGIIEAMISKYSTGLNVPISAVPLRRAGELVVLLTGSTGNLGSQMLAPLLRDSRVKTVYVLNRPSSGHKTIQHRQAERFADKALDTALLSSDRLVYLEGEASHRNLGLEEAVYHELRANITTIIHNAWRLDFNLSLSSFETNVQGTRNLVDLARSSTHGSAVKFLFTSSISSAISWDKSRGPYPEEVVKDSRSAVGNGYGEGKYVAERILDLSGLQATSFRIGQISGGLPNGAWATTDWVPILVKSSIHMNAIPTAHGVVSWIPMDAVSQAILEVVHSADSAAALNIVHPRPIPWASIISSINGALTEEGVLRSPLPVVDMQSWVSKLKAHTTSPSSEILNDIPAIKLLDFFAFIAEKDAVVDREGGGGDDEETGGLATFSTYAARSICEAMRLLPSIGQADAQRWVKYWKAVGFI</sequence>
<gene>
    <name evidence="5" type="ORF">HYPSUDRAFT_67496</name>
</gene>
<dbReference type="Pfam" id="PF07993">
    <property type="entry name" value="NAD_binding_4"/>
    <property type="match status" value="1"/>
</dbReference>
<feature type="domain" description="Thioester reductase (TE)" evidence="4">
    <location>
        <begin position="707"/>
        <end position="945"/>
    </location>
</feature>
<dbReference type="OrthoDB" id="429813at2759"/>